<comment type="cofactor">
    <cofactor evidence="4">
        <name>FAD</name>
        <dbReference type="ChEBI" id="CHEBI:57692"/>
    </cofactor>
</comment>
<dbReference type="InterPro" id="IPR027467">
    <property type="entry name" value="MopterinOxRdtase_cofactor_BS"/>
</dbReference>
<evidence type="ECO:0000256" key="14">
    <source>
        <dbReference type="ARBA" id="ARBA00023004"/>
    </source>
</evidence>
<keyword evidence="15" id="KW-0411">Iron-sulfur</keyword>
<evidence type="ECO:0000256" key="8">
    <source>
        <dbReference type="ARBA" id="ARBA00022630"/>
    </source>
</evidence>
<dbReference type="PROSITE" id="PS51384">
    <property type="entry name" value="FAD_FR"/>
    <property type="match status" value="1"/>
</dbReference>
<dbReference type="InterPro" id="IPR041957">
    <property type="entry name" value="CT_Nitrate-R-NapA-like"/>
</dbReference>
<evidence type="ECO:0000259" key="18">
    <source>
        <dbReference type="PROSITE" id="PS50902"/>
    </source>
</evidence>
<dbReference type="Gene3D" id="2.40.40.20">
    <property type="match status" value="1"/>
</dbReference>
<keyword evidence="9" id="KW-0288">FMN</keyword>
<comment type="cofactor">
    <cofactor evidence="3">
        <name>[4Fe-4S] cluster</name>
        <dbReference type="ChEBI" id="CHEBI:49883"/>
    </cofactor>
</comment>
<dbReference type="CDD" id="cd02791">
    <property type="entry name" value="MopB_CT_Nitrate-R-NapA-like"/>
    <property type="match status" value="1"/>
</dbReference>
<evidence type="ECO:0000256" key="5">
    <source>
        <dbReference type="ARBA" id="ARBA00008747"/>
    </source>
</evidence>
<reference evidence="21 22" key="1">
    <citation type="submission" date="2024-10" db="EMBL/GenBank/DDBJ databases">
        <title>The Natural Products Discovery Center: Release of the First 8490 Sequenced Strains for Exploring Actinobacteria Biosynthetic Diversity.</title>
        <authorList>
            <person name="Kalkreuter E."/>
            <person name="Kautsar S.A."/>
            <person name="Yang D."/>
            <person name="Bader C.D."/>
            <person name="Teijaro C.N."/>
            <person name="Fluegel L."/>
            <person name="Davis C.M."/>
            <person name="Simpson J.R."/>
            <person name="Lauterbach L."/>
            <person name="Steele A.D."/>
            <person name="Gui C."/>
            <person name="Meng S."/>
            <person name="Li G."/>
            <person name="Viehrig K."/>
            <person name="Ye F."/>
            <person name="Su P."/>
            <person name="Kiefer A.F."/>
            <person name="Nichols A."/>
            <person name="Cepeda A.J."/>
            <person name="Yan W."/>
            <person name="Fan B."/>
            <person name="Jiang Y."/>
            <person name="Adhikari A."/>
            <person name="Zheng C.-J."/>
            <person name="Schuster L."/>
            <person name="Cowan T.M."/>
            <person name="Smanski M.J."/>
            <person name="Chevrette M.G."/>
            <person name="De Carvalho L.P.S."/>
            <person name="Shen B."/>
        </authorList>
    </citation>
    <scope>NUCLEOTIDE SEQUENCE [LARGE SCALE GENOMIC DNA]</scope>
    <source>
        <strain evidence="21 22">NPDC004045</strain>
    </source>
</reference>
<gene>
    <name evidence="21" type="ORF">ACFYTF_22985</name>
</gene>
<keyword evidence="7" id="KW-0500">Molybdenum</keyword>
<evidence type="ECO:0000256" key="10">
    <source>
        <dbReference type="ARBA" id="ARBA00022723"/>
    </source>
</evidence>
<dbReference type="InterPro" id="IPR017938">
    <property type="entry name" value="Riboflavin_synthase-like_b-brl"/>
</dbReference>
<dbReference type="InterPro" id="IPR006656">
    <property type="entry name" value="Mopterin_OxRdtase"/>
</dbReference>
<dbReference type="PROSITE" id="PS50902">
    <property type="entry name" value="FLAVODOXIN_LIKE"/>
    <property type="match status" value="1"/>
</dbReference>
<dbReference type="Gene3D" id="3.40.228.10">
    <property type="entry name" value="Dimethylsulfoxide Reductase, domain 2"/>
    <property type="match status" value="1"/>
</dbReference>
<dbReference type="InterPro" id="IPR029039">
    <property type="entry name" value="Flavoprotein-like_sf"/>
</dbReference>
<proteinExistence type="inferred from homology"/>
<evidence type="ECO:0000256" key="3">
    <source>
        <dbReference type="ARBA" id="ARBA00001966"/>
    </source>
</evidence>
<dbReference type="PRINTS" id="PR00371">
    <property type="entry name" value="FPNCR"/>
</dbReference>
<dbReference type="PRINTS" id="PR00369">
    <property type="entry name" value="FLAVODOXIN"/>
</dbReference>
<dbReference type="Pfam" id="PF04879">
    <property type="entry name" value="Molybdop_Fe4S4"/>
    <property type="match status" value="1"/>
</dbReference>
<evidence type="ECO:0000256" key="4">
    <source>
        <dbReference type="ARBA" id="ARBA00001974"/>
    </source>
</evidence>
<dbReference type="SMART" id="SM00926">
    <property type="entry name" value="Molybdop_Fe4S4"/>
    <property type="match status" value="1"/>
</dbReference>
<dbReference type="CDD" id="cd06199">
    <property type="entry name" value="SiR"/>
    <property type="match status" value="1"/>
</dbReference>
<evidence type="ECO:0000256" key="1">
    <source>
        <dbReference type="ARBA" id="ARBA00001917"/>
    </source>
</evidence>
<evidence type="ECO:0000256" key="13">
    <source>
        <dbReference type="ARBA" id="ARBA00023002"/>
    </source>
</evidence>
<sequence length="1395" mass="149126">MSSHPDPRAGGTVRTQCSYCGVGCGISVATTTDQSGLPVIAKVSGDKLHPANAGRLCTKGATHAEMMAAPGRMTTALRRPERGAAPLSVPVDDAIAEVAGRLQAIVAEHGPDAVALYVSGQMSLEAQYLATKLAKGYLRTVHIEANSRLCMASAGTGYKQSLGADGPPGSYDDFEHADLFFVTGANMADCHPILFLRMADRLKAGAKLIVVDPRRTATADRADLFLQLAPGTDLALLNGLLHLLVAEDAIDADFIAEHTDGWAGMPEFLADYPPDRVAEITGLAEADIRTAARMIAEAGEWMSLWTMGLNQSTHGTWNTNALINLHLATGAICRPGSGPFSLTGQPNAMGGREMGYMGPGLPGQRSLLSPADRAFTETAWDLPEGTLRTEAGPGTVEMFRGMAEGTIKAAWIICTNPVATVANRKTVIAGLEAAELVVVQDAYTETATNAYADILLPATLWAEADAVMVNSERTVTLLGRSVPPPGDARPDWQLIAQVGRAMGFDGFDFDSSAEVFAELQRFANPNTGYSLAGMSYEALREGPMQWPCTDPAVRRNPIRYVNDGDAQPVFTDADGHTPRLAFATPSRRAQFFARPHLPPRELPDDDFPFLLNTGRLQHQWHTMTKTGKVAKLNKLNPAPFVEVHPADAGPLGLAPGDELEIASRRGRAVLPVLISERVRPGDCFVPFHWNDEQGEYLTVNAVTNDAVDPDSLQPEFKACAVALRRVGPAVSAASAPEPPRAEGAHPLAAVLGLDAATAPTLSETERIYLSGYLAALQAVPVTGQPVLPAGAPVSPASRTYVDGLLAGMYSRGAATAPAAAETVAGGPVTVLWASQTGNAEELAATVAARLAEAGHTPHLLDMDAADPAALTGDVLVITSTFGDGGPPDNGTDFWSRLESLTARLTGVRYAVLALGDSSYDDFCGHGRRIDAALAERGARRLLPRVDCEPDFDEPAERWLAEVIDVLSGGADGPDPDGSPGPGARPLAPPAAPATGGAGARPVARGGAAVLDRPAPAGARTAAPFTRNAPVAAALVRNEVLSAAGSPKEVRRFGFDLTGLDAAYEVGDSLGVYPTNGDRLVREWLGAAGLDGGRAIEVDGRELPLSEALRTHYDITRVGQDLLTFVAERNPHPRLAKLLRRDNRNELQSYLWDRQAVDVLRDFPVQADLVEWQSTLKKLSPRQYSISSSPLVDPTEVQLTVGVVRYGDPAPGADRRGGVCSTFLADRAGGEVPIFLQRAPHFRPPLDPAAPMIMVGPGTGIAPFRGFLHERRAQGASGRNWLFFGDQHASQNFYYRAELEDMFRSGFLTRLDLAFSRDQRQRIYVQHRMIEHGAELWSWLCEGGHFYVCGDAARMAKDVDETLLEIARVHGKLDDDGALAWRKQLVAEKRYVRDVY</sequence>
<dbReference type="PANTHER" id="PTHR43105:SF9">
    <property type="entry name" value="NADPH-FE(3+) OXIDOREDUCTASE SUBUNIT ALPHA"/>
    <property type="match status" value="1"/>
</dbReference>
<dbReference type="InterPro" id="IPR003097">
    <property type="entry name" value="CysJ-like_FAD-binding"/>
</dbReference>
<evidence type="ECO:0000256" key="15">
    <source>
        <dbReference type="ARBA" id="ARBA00023014"/>
    </source>
</evidence>
<evidence type="ECO:0000256" key="6">
    <source>
        <dbReference type="ARBA" id="ARBA00022485"/>
    </source>
</evidence>
<dbReference type="InterPro" id="IPR001094">
    <property type="entry name" value="Flavdoxin-like"/>
</dbReference>
<evidence type="ECO:0000313" key="21">
    <source>
        <dbReference type="EMBL" id="MFF0545706.1"/>
    </source>
</evidence>
<dbReference type="Gene3D" id="2.40.30.10">
    <property type="entry name" value="Translation factors"/>
    <property type="match status" value="1"/>
</dbReference>
<dbReference type="InterPro" id="IPR039261">
    <property type="entry name" value="FNR_nucleotide-bd"/>
</dbReference>
<evidence type="ECO:0000256" key="11">
    <source>
        <dbReference type="ARBA" id="ARBA00022827"/>
    </source>
</evidence>
<dbReference type="Pfam" id="PF00175">
    <property type="entry name" value="NAD_binding_1"/>
    <property type="match status" value="1"/>
</dbReference>
<dbReference type="Pfam" id="PF00667">
    <property type="entry name" value="FAD_binding_1"/>
    <property type="match status" value="1"/>
</dbReference>
<dbReference type="InterPro" id="IPR006657">
    <property type="entry name" value="MoPterin_dinucl-bd_dom"/>
</dbReference>
<dbReference type="InterPro" id="IPR023173">
    <property type="entry name" value="NADPH_Cyt_P450_Rdtase_alpha"/>
</dbReference>
<dbReference type="SUPFAM" id="SSF53706">
    <property type="entry name" value="Formate dehydrogenase/DMSO reductase, domains 1-3"/>
    <property type="match status" value="1"/>
</dbReference>
<accession>A0ABW6PTF5</accession>
<dbReference type="PROSITE" id="PS00551">
    <property type="entry name" value="MOLYBDOPTERIN_PROK_1"/>
    <property type="match status" value="1"/>
</dbReference>
<dbReference type="Pfam" id="PF00384">
    <property type="entry name" value="Molybdopterin"/>
    <property type="match status" value="1"/>
</dbReference>
<comment type="cofactor">
    <cofactor evidence="1">
        <name>FMN</name>
        <dbReference type="ChEBI" id="CHEBI:58210"/>
    </cofactor>
</comment>
<feature type="compositionally biased region" description="Low complexity" evidence="17">
    <location>
        <begin position="975"/>
        <end position="985"/>
    </location>
</feature>
<evidence type="ECO:0000256" key="16">
    <source>
        <dbReference type="ARBA" id="ARBA00023063"/>
    </source>
</evidence>
<dbReference type="SUPFAM" id="SSF50692">
    <property type="entry name" value="ADC-like"/>
    <property type="match status" value="1"/>
</dbReference>
<dbReference type="SUPFAM" id="SSF52343">
    <property type="entry name" value="Ferredoxin reductase-like, C-terminal NADP-linked domain"/>
    <property type="match status" value="1"/>
</dbReference>
<feature type="domain" description="Flavodoxin-like" evidence="18">
    <location>
        <begin position="828"/>
        <end position="963"/>
    </location>
</feature>
<dbReference type="EMBL" id="JBIAMX010000015">
    <property type="protein sequence ID" value="MFF0545706.1"/>
    <property type="molecule type" value="Genomic_DNA"/>
</dbReference>
<dbReference type="PANTHER" id="PTHR43105">
    <property type="entry name" value="RESPIRATORY NITRATE REDUCTASE"/>
    <property type="match status" value="1"/>
</dbReference>
<dbReference type="Gene3D" id="3.40.50.360">
    <property type="match status" value="1"/>
</dbReference>
<keyword evidence="16" id="KW-0534">Nitrate assimilation</keyword>
<dbReference type="SUPFAM" id="SSF63380">
    <property type="entry name" value="Riboflavin synthase domain-like"/>
    <property type="match status" value="1"/>
</dbReference>
<dbReference type="Gene3D" id="1.20.990.10">
    <property type="entry name" value="NADPH-cytochrome p450 Reductase, Chain A, domain 3"/>
    <property type="match status" value="1"/>
</dbReference>
<dbReference type="InterPro" id="IPR050123">
    <property type="entry name" value="Prok_molybdopt-oxidoreductase"/>
</dbReference>
<evidence type="ECO:0000256" key="17">
    <source>
        <dbReference type="SAM" id="MobiDB-lite"/>
    </source>
</evidence>
<dbReference type="Pfam" id="PF01568">
    <property type="entry name" value="Molydop_binding"/>
    <property type="match status" value="1"/>
</dbReference>
<keyword evidence="8" id="KW-0285">Flavoprotein</keyword>
<feature type="domain" description="4Fe-4S Mo/W bis-MGD-type" evidence="20">
    <location>
        <begin position="10"/>
        <end position="71"/>
    </location>
</feature>
<dbReference type="Gene3D" id="3.40.50.80">
    <property type="entry name" value="Nucleotide-binding domain of ferredoxin-NADP reductase (FNR) module"/>
    <property type="match status" value="1"/>
</dbReference>
<keyword evidence="12" id="KW-0521">NADP</keyword>
<dbReference type="Proteomes" id="UP001601444">
    <property type="component" value="Unassembled WGS sequence"/>
</dbReference>
<dbReference type="InterPro" id="IPR008254">
    <property type="entry name" value="Flavodoxin/NO_synth"/>
</dbReference>
<organism evidence="21 22">
    <name type="scientific">Nocardia thailandica</name>
    <dbReference type="NCBI Taxonomy" id="257275"/>
    <lineage>
        <taxon>Bacteria</taxon>
        <taxon>Bacillati</taxon>
        <taxon>Actinomycetota</taxon>
        <taxon>Actinomycetes</taxon>
        <taxon>Mycobacteriales</taxon>
        <taxon>Nocardiaceae</taxon>
        <taxon>Nocardia</taxon>
    </lineage>
</organism>
<evidence type="ECO:0000256" key="2">
    <source>
        <dbReference type="ARBA" id="ARBA00001942"/>
    </source>
</evidence>
<dbReference type="PROSITE" id="PS51669">
    <property type="entry name" value="4FE4S_MOW_BIS_MGD"/>
    <property type="match status" value="1"/>
</dbReference>
<comment type="similarity">
    <text evidence="5">Belongs to the prokaryotic molybdopterin-containing oxidoreductase family. NasA/NapA/NarB subfamily.</text>
</comment>
<dbReference type="InterPro" id="IPR001433">
    <property type="entry name" value="OxRdtase_FAD/NAD-bd"/>
</dbReference>
<dbReference type="Gene3D" id="3.40.50.740">
    <property type="match status" value="1"/>
</dbReference>
<protein>
    <submittedName>
        <fullName evidence="21">Molybdopterin-dependent oxidoreductase</fullName>
    </submittedName>
</protein>
<dbReference type="Gene3D" id="2.20.25.90">
    <property type="entry name" value="ADC-like domains"/>
    <property type="match status" value="1"/>
</dbReference>
<keyword evidence="11" id="KW-0274">FAD</keyword>
<comment type="cofactor">
    <cofactor evidence="2">
        <name>Mo-bis(molybdopterin guanine dinucleotide)</name>
        <dbReference type="ChEBI" id="CHEBI:60539"/>
    </cofactor>
</comment>
<evidence type="ECO:0000256" key="12">
    <source>
        <dbReference type="ARBA" id="ARBA00022857"/>
    </source>
</evidence>
<dbReference type="InterPro" id="IPR006963">
    <property type="entry name" value="Mopterin_OxRdtase_4Fe-4S_dom"/>
</dbReference>
<dbReference type="InterPro" id="IPR009010">
    <property type="entry name" value="Asp_de-COase-like_dom_sf"/>
</dbReference>
<keyword evidence="10" id="KW-0479">Metal-binding</keyword>
<keyword evidence="14" id="KW-0408">Iron</keyword>
<feature type="region of interest" description="Disordered" evidence="17">
    <location>
        <begin position="966"/>
        <end position="1003"/>
    </location>
</feature>
<dbReference type="SUPFAM" id="SSF52218">
    <property type="entry name" value="Flavoproteins"/>
    <property type="match status" value="1"/>
</dbReference>
<evidence type="ECO:0000259" key="20">
    <source>
        <dbReference type="PROSITE" id="PS51669"/>
    </source>
</evidence>
<dbReference type="InterPro" id="IPR001709">
    <property type="entry name" value="Flavoprot_Pyr_Nucl_cyt_Rdtase"/>
</dbReference>
<keyword evidence="13" id="KW-0560">Oxidoreductase</keyword>
<feature type="domain" description="FAD-binding FR-type" evidence="19">
    <location>
        <begin position="1027"/>
        <end position="1244"/>
    </location>
</feature>
<dbReference type="RefSeq" id="WP_387702113.1">
    <property type="nucleotide sequence ID" value="NZ_JBIAMX010000015.1"/>
</dbReference>
<evidence type="ECO:0000256" key="7">
    <source>
        <dbReference type="ARBA" id="ARBA00022505"/>
    </source>
</evidence>
<evidence type="ECO:0000313" key="22">
    <source>
        <dbReference type="Proteomes" id="UP001601444"/>
    </source>
</evidence>
<dbReference type="CDD" id="cd02754">
    <property type="entry name" value="MopB_Nitrate-R-NapA-like"/>
    <property type="match status" value="1"/>
</dbReference>
<comment type="caution">
    <text evidence="21">The sequence shown here is derived from an EMBL/GenBank/DDBJ whole genome shotgun (WGS) entry which is preliminary data.</text>
</comment>
<name>A0ABW6PTF5_9NOCA</name>
<dbReference type="InterPro" id="IPR017927">
    <property type="entry name" value="FAD-bd_FR_type"/>
</dbReference>
<keyword evidence="6" id="KW-0004">4Fe-4S</keyword>
<dbReference type="Pfam" id="PF00258">
    <property type="entry name" value="Flavodoxin_1"/>
    <property type="match status" value="1"/>
</dbReference>
<keyword evidence="22" id="KW-1185">Reference proteome</keyword>
<evidence type="ECO:0000256" key="9">
    <source>
        <dbReference type="ARBA" id="ARBA00022643"/>
    </source>
</evidence>
<evidence type="ECO:0000259" key="19">
    <source>
        <dbReference type="PROSITE" id="PS51384"/>
    </source>
</evidence>